<comment type="similarity">
    <text evidence="10">Belongs to the peptidase M15 family.</text>
</comment>
<evidence type="ECO:0000256" key="13">
    <source>
        <dbReference type="SAM" id="Phobius"/>
    </source>
</evidence>
<evidence type="ECO:0000313" key="14">
    <source>
        <dbReference type="EMBL" id="KAA0972393.1"/>
    </source>
</evidence>
<accession>A0A5B0E0Q3</accession>
<dbReference type="Pfam" id="PF05951">
    <property type="entry name" value="Peptidase_M15_2"/>
    <property type="match status" value="1"/>
</dbReference>
<dbReference type="GO" id="GO:0046872">
    <property type="term" value="F:metal ion binding"/>
    <property type="evidence" value="ECO:0007669"/>
    <property type="project" value="UniProtKB-KW"/>
</dbReference>
<evidence type="ECO:0000256" key="1">
    <source>
        <dbReference type="ARBA" id="ARBA00001947"/>
    </source>
</evidence>
<feature type="transmembrane region" description="Helical" evidence="13">
    <location>
        <begin position="34"/>
        <end position="54"/>
    </location>
</feature>
<feature type="region of interest" description="Disordered" evidence="12">
    <location>
        <begin position="534"/>
        <end position="562"/>
    </location>
</feature>
<evidence type="ECO:0000256" key="11">
    <source>
        <dbReference type="ARBA" id="ARBA00093666"/>
    </source>
</evidence>
<evidence type="ECO:0000256" key="10">
    <source>
        <dbReference type="ARBA" id="ARBA00093448"/>
    </source>
</evidence>
<keyword evidence="15" id="KW-1185">Reference proteome</keyword>
<evidence type="ECO:0000256" key="7">
    <source>
        <dbReference type="ARBA" id="ARBA00022833"/>
    </source>
</evidence>
<dbReference type="OrthoDB" id="9782994at2"/>
<dbReference type="InterPro" id="IPR010275">
    <property type="entry name" value="MepK"/>
</dbReference>
<dbReference type="PANTHER" id="PTHR37425:SF1">
    <property type="entry name" value="OUTER MEMBRANE PROTEIN"/>
    <property type="match status" value="1"/>
</dbReference>
<dbReference type="CDD" id="cd14844">
    <property type="entry name" value="Zn-DD-carboxypeptidase_like"/>
    <property type="match status" value="1"/>
</dbReference>
<feature type="compositionally biased region" description="Low complexity" evidence="12">
    <location>
        <begin position="343"/>
        <end position="357"/>
    </location>
</feature>
<keyword evidence="9" id="KW-0961">Cell wall biogenesis/degradation</keyword>
<evidence type="ECO:0000256" key="12">
    <source>
        <dbReference type="SAM" id="MobiDB-lite"/>
    </source>
</evidence>
<sequence length="618" mass="65303">MVFGDSYGTLLLQARGIGRMFGTKSLTMRSVVRSVMVLSAGIVILTTGVAASYAETRTLKLYHVHLREKTEVTYKRNGRFLPDGLKKANWALRDWRENKPTNMDPALLDLMWEAYRQSGSRDYIQILGGFRSPKTNNMLRSRSAGVAGGSLHMSGKAIDFYIPDVPLRKMRDIGLRMQIGGVGYYPRSGSPFVHFDSGTGRYWPRMSRKELASIFPKGNTIHVPADGKPLPGYETAMASYKQRKGASGNIQIASASETRRSGGGKTLIARLFGGGADEAEDNAEMEAAPVPRNAPRAPVRQAPPAAAPAPQVQVAAAAPARTPPARAVPMPTGVPMPETPQFDTAARTPAASTAPTPPDAVASVIALASIPLPQPAPVRAAEPPVVAAAAPAVPAAPAPAVNNNRSAGVELAYAVPTPRNRPQFEAVLQQPALAAEAPANSADAIAETILASATSDTDPVADARPLVNNVAFPTPRSSADEAAAEPKPIEVASLQTEEVARTPVEVVATPPAPVAEAAKENVVRSAILAALKSTPMPDSSEPMAADEEFTPESRLSARSERVNDNAEVTLDQRIASRIETAAELTRPLAGNETGKSGRVVTPSMLVINVPVPVKLPRS</sequence>
<dbReference type="GO" id="GO:0071555">
    <property type="term" value="P:cell wall organization"/>
    <property type="evidence" value="ECO:0007669"/>
    <property type="project" value="UniProtKB-KW"/>
</dbReference>
<dbReference type="GO" id="GO:0006508">
    <property type="term" value="P:proteolysis"/>
    <property type="evidence" value="ECO:0007669"/>
    <property type="project" value="UniProtKB-KW"/>
</dbReference>
<keyword evidence="13" id="KW-1133">Transmembrane helix</keyword>
<evidence type="ECO:0000256" key="6">
    <source>
        <dbReference type="ARBA" id="ARBA00022801"/>
    </source>
</evidence>
<dbReference type="PANTHER" id="PTHR37425">
    <property type="match status" value="1"/>
</dbReference>
<dbReference type="SUPFAM" id="SSF55166">
    <property type="entry name" value="Hedgehog/DD-peptidase"/>
    <property type="match status" value="1"/>
</dbReference>
<evidence type="ECO:0000256" key="2">
    <source>
        <dbReference type="ARBA" id="ARBA00004776"/>
    </source>
</evidence>
<protein>
    <recommendedName>
        <fullName evidence="11">Murein endopeptidase K</fullName>
    </recommendedName>
</protein>
<keyword evidence="13" id="KW-0472">Membrane</keyword>
<evidence type="ECO:0000256" key="4">
    <source>
        <dbReference type="ARBA" id="ARBA00022723"/>
    </source>
</evidence>
<dbReference type="AlphaFoldDB" id="A0A5B0E0Q3"/>
<evidence type="ECO:0000256" key="8">
    <source>
        <dbReference type="ARBA" id="ARBA00023049"/>
    </source>
</evidence>
<keyword evidence="13" id="KW-0812">Transmembrane</keyword>
<dbReference type="Proteomes" id="UP000324738">
    <property type="component" value="Unassembled WGS sequence"/>
</dbReference>
<evidence type="ECO:0000256" key="9">
    <source>
        <dbReference type="ARBA" id="ARBA00023316"/>
    </source>
</evidence>
<reference evidence="14 15" key="1">
    <citation type="submission" date="2019-08" db="EMBL/GenBank/DDBJ databases">
        <title>Aureimonas fodiniaquatilis sp. nov., isolated from a coal mine wastewater.</title>
        <authorList>
            <person name="Kim W."/>
        </authorList>
    </citation>
    <scope>NUCLEOTIDE SEQUENCE [LARGE SCALE GENOMIC DNA]</scope>
    <source>
        <strain evidence="14 15">CAU 1482</strain>
    </source>
</reference>
<dbReference type="EMBL" id="VTWH01000001">
    <property type="protein sequence ID" value="KAA0972393.1"/>
    <property type="molecule type" value="Genomic_DNA"/>
</dbReference>
<organism evidence="14 15">
    <name type="scientific">Aureimonas fodinaquatilis</name>
    <dbReference type="NCBI Taxonomy" id="2565783"/>
    <lineage>
        <taxon>Bacteria</taxon>
        <taxon>Pseudomonadati</taxon>
        <taxon>Pseudomonadota</taxon>
        <taxon>Alphaproteobacteria</taxon>
        <taxon>Hyphomicrobiales</taxon>
        <taxon>Aurantimonadaceae</taxon>
        <taxon>Aureimonas</taxon>
    </lineage>
</organism>
<keyword evidence="4" id="KW-0479">Metal-binding</keyword>
<keyword evidence="3" id="KW-0645">Protease</keyword>
<feature type="region of interest" description="Disordered" evidence="12">
    <location>
        <begin position="282"/>
        <end position="357"/>
    </location>
</feature>
<dbReference type="Gene3D" id="3.30.1380.10">
    <property type="match status" value="1"/>
</dbReference>
<comment type="caution">
    <text evidence="14">The sequence shown here is derived from an EMBL/GenBank/DDBJ whole genome shotgun (WGS) entry which is preliminary data.</text>
</comment>
<keyword evidence="5" id="KW-0732">Signal</keyword>
<comment type="pathway">
    <text evidence="2">Cell wall biogenesis; cell wall polysaccharide biosynthesis.</text>
</comment>
<name>A0A5B0E0Q3_9HYPH</name>
<keyword evidence="7" id="KW-0862">Zinc</keyword>
<evidence type="ECO:0000256" key="3">
    <source>
        <dbReference type="ARBA" id="ARBA00022670"/>
    </source>
</evidence>
<evidence type="ECO:0000313" key="15">
    <source>
        <dbReference type="Proteomes" id="UP000324738"/>
    </source>
</evidence>
<dbReference type="GO" id="GO:0008237">
    <property type="term" value="F:metallopeptidase activity"/>
    <property type="evidence" value="ECO:0007669"/>
    <property type="project" value="UniProtKB-KW"/>
</dbReference>
<keyword evidence="6" id="KW-0378">Hydrolase</keyword>
<feature type="compositionally biased region" description="Low complexity" evidence="12">
    <location>
        <begin position="285"/>
        <end position="329"/>
    </location>
</feature>
<evidence type="ECO:0000256" key="5">
    <source>
        <dbReference type="ARBA" id="ARBA00022729"/>
    </source>
</evidence>
<proteinExistence type="inferred from homology"/>
<comment type="cofactor">
    <cofactor evidence="1">
        <name>Zn(2+)</name>
        <dbReference type="ChEBI" id="CHEBI:29105"/>
    </cofactor>
</comment>
<dbReference type="InterPro" id="IPR009045">
    <property type="entry name" value="Zn_M74/Hedgehog-like"/>
</dbReference>
<keyword evidence="8" id="KW-0482">Metalloprotease</keyword>
<gene>
    <name evidence="14" type="ORF">FPY71_04670</name>
</gene>